<feature type="transmembrane region" description="Helical" evidence="8">
    <location>
        <begin position="183"/>
        <end position="205"/>
    </location>
</feature>
<evidence type="ECO:0000256" key="2">
    <source>
        <dbReference type="ARBA" id="ARBA00007069"/>
    </source>
</evidence>
<evidence type="ECO:0000256" key="1">
    <source>
        <dbReference type="ARBA" id="ARBA00004651"/>
    </source>
</evidence>
<keyword evidence="6 8" id="KW-1133">Transmembrane helix</keyword>
<sequence length="254" mass="27323">MGTAKSLDGRLNQSSLHAFIRHQRHTQHEQRMNLDLSNIIKLLPEFYKALGETFIMVGISSVFGIVVGGLLGVWLFVSGERQLFANATANRILNGVISLMRAFPFVILMIVLMPLTRLIVGTSFGPTAASVSLSVAASFYFARLVEQNLKEVPRGVVEAAQAMGATPNTIIFKVLLSEARSGLVLSITILMIAVLGESAAAGLIGGGGIGDLGIRYGHQRYMPDVMTAVVLVLTLMVIVIQSIGNFLSAKLNKR</sequence>
<organism evidence="10 11">
    <name type="scientific">Kingella denitrificans ATCC 33394</name>
    <dbReference type="NCBI Taxonomy" id="888741"/>
    <lineage>
        <taxon>Bacteria</taxon>
        <taxon>Pseudomonadati</taxon>
        <taxon>Pseudomonadota</taxon>
        <taxon>Betaproteobacteria</taxon>
        <taxon>Neisseriales</taxon>
        <taxon>Neisseriaceae</taxon>
        <taxon>Kingella</taxon>
    </lineage>
</organism>
<dbReference type="InterPro" id="IPR035906">
    <property type="entry name" value="MetI-like_sf"/>
</dbReference>
<dbReference type="PANTHER" id="PTHR30450">
    <property type="entry name" value="ABC TRANSPORTER PERMEASE"/>
    <property type="match status" value="1"/>
</dbReference>
<gene>
    <name evidence="10" type="primary">metI</name>
    <name evidence="10" type="ORF">HMPREF9098_1298</name>
</gene>
<dbReference type="HOGENOM" id="CLU_077375_0_1_4"/>
<evidence type="ECO:0000256" key="6">
    <source>
        <dbReference type="ARBA" id="ARBA00022989"/>
    </source>
</evidence>
<dbReference type="AlphaFoldDB" id="F0EZG1"/>
<keyword evidence="11" id="KW-1185">Reference proteome</keyword>
<dbReference type="PROSITE" id="PS50928">
    <property type="entry name" value="ABC_TM1"/>
    <property type="match status" value="1"/>
</dbReference>
<name>F0EZG1_9NEIS</name>
<dbReference type="Gene3D" id="1.10.3720.10">
    <property type="entry name" value="MetI-like"/>
    <property type="match status" value="1"/>
</dbReference>
<proteinExistence type="inferred from homology"/>
<evidence type="ECO:0000256" key="4">
    <source>
        <dbReference type="ARBA" id="ARBA00022475"/>
    </source>
</evidence>
<evidence type="ECO:0000256" key="8">
    <source>
        <dbReference type="RuleBase" id="RU363032"/>
    </source>
</evidence>
<accession>F0EZG1</accession>
<dbReference type="EMBL" id="AEWV01000021">
    <property type="protein sequence ID" value="EGC17282.1"/>
    <property type="molecule type" value="Genomic_DNA"/>
</dbReference>
<keyword evidence="4" id="KW-1003">Cell membrane</keyword>
<protein>
    <submittedName>
        <fullName evidence="10">ABC transporter, permease protein</fullName>
    </submittedName>
</protein>
<dbReference type="Proteomes" id="UP000004088">
    <property type="component" value="Unassembled WGS sequence"/>
</dbReference>
<feature type="transmembrane region" description="Helical" evidence="8">
    <location>
        <begin position="225"/>
        <end position="247"/>
    </location>
</feature>
<evidence type="ECO:0000313" key="11">
    <source>
        <dbReference type="Proteomes" id="UP000004088"/>
    </source>
</evidence>
<keyword evidence="7 8" id="KW-0472">Membrane</keyword>
<evidence type="ECO:0000256" key="7">
    <source>
        <dbReference type="ARBA" id="ARBA00023136"/>
    </source>
</evidence>
<dbReference type="PANTHER" id="PTHR30450:SF1">
    <property type="entry name" value="D-METHIONINE TRANSPORT SYSTEM PERMEASE PROTEIN METI-RELATED"/>
    <property type="match status" value="1"/>
</dbReference>
<feature type="transmembrane region" description="Helical" evidence="8">
    <location>
        <begin position="126"/>
        <end position="145"/>
    </location>
</feature>
<feature type="transmembrane region" description="Helical" evidence="8">
    <location>
        <begin position="54"/>
        <end position="77"/>
    </location>
</feature>
<evidence type="ECO:0000313" key="10">
    <source>
        <dbReference type="EMBL" id="EGC17282.1"/>
    </source>
</evidence>
<reference evidence="10 11" key="1">
    <citation type="submission" date="2011-01" db="EMBL/GenBank/DDBJ databases">
        <authorList>
            <person name="Muzny D."/>
            <person name="Qin X."/>
            <person name="Deng J."/>
            <person name="Jiang H."/>
            <person name="Liu Y."/>
            <person name="Qu J."/>
            <person name="Song X.-Z."/>
            <person name="Zhang L."/>
            <person name="Thornton R."/>
            <person name="Coyle M."/>
            <person name="Francisco L."/>
            <person name="Jackson L."/>
            <person name="Javaid M."/>
            <person name="Korchina V."/>
            <person name="Kovar C."/>
            <person name="Mata R."/>
            <person name="Mathew T."/>
            <person name="Ngo R."/>
            <person name="Nguyen L."/>
            <person name="Nguyen N."/>
            <person name="Okwuonu G."/>
            <person name="Ongeri F."/>
            <person name="Pham C."/>
            <person name="Simmons D."/>
            <person name="Wilczek-Boney K."/>
            <person name="Hale W."/>
            <person name="Jakkamsetti A."/>
            <person name="Pham P."/>
            <person name="Ruth R."/>
            <person name="San Lucas F."/>
            <person name="Warren J."/>
            <person name="Zhang J."/>
            <person name="Zhao Z."/>
            <person name="Zhou C."/>
            <person name="Zhu D."/>
            <person name="Lee S."/>
            <person name="Bess C."/>
            <person name="Blankenburg K."/>
            <person name="Forbes L."/>
            <person name="Fu Q."/>
            <person name="Gubbala S."/>
            <person name="Hirani K."/>
            <person name="Jayaseelan J.C."/>
            <person name="Lara F."/>
            <person name="Munidasa M."/>
            <person name="Palculict T."/>
            <person name="Patil S."/>
            <person name="Pu L.-L."/>
            <person name="Saada N."/>
            <person name="Tang L."/>
            <person name="Weissenberger G."/>
            <person name="Zhu Y."/>
            <person name="Hemphill L."/>
            <person name="Shang Y."/>
            <person name="Youmans B."/>
            <person name="Ayvaz T."/>
            <person name="Ross M."/>
            <person name="Santibanez J."/>
            <person name="Aqrawi P."/>
            <person name="Gross S."/>
            <person name="Joshi V."/>
            <person name="Fowler G."/>
            <person name="Nazareth L."/>
            <person name="Reid J."/>
            <person name="Worley K."/>
            <person name="Petrosino J."/>
            <person name="Highlander S."/>
            <person name="Gibbs R."/>
        </authorList>
    </citation>
    <scope>NUCLEOTIDE SEQUENCE [LARGE SCALE GENOMIC DNA]</scope>
    <source>
        <strain evidence="10 11">ATCC 33394</strain>
    </source>
</reference>
<feature type="domain" description="ABC transmembrane type-1" evidence="9">
    <location>
        <begin position="50"/>
        <end position="244"/>
    </location>
</feature>
<dbReference type="STRING" id="888741.HMPREF9098_1298"/>
<dbReference type="InterPro" id="IPR000515">
    <property type="entry name" value="MetI-like"/>
</dbReference>
<dbReference type="GO" id="GO:0048473">
    <property type="term" value="P:D-methionine transmembrane transport"/>
    <property type="evidence" value="ECO:0007669"/>
    <property type="project" value="TreeGrafter"/>
</dbReference>
<dbReference type="FunFam" id="1.10.3720.10:FF:000002">
    <property type="entry name" value="D-methionine ABC transporter permease MetI"/>
    <property type="match status" value="1"/>
</dbReference>
<evidence type="ECO:0000256" key="3">
    <source>
        <dbReference type="ARBA" id="ARBA00022448"/>
    </source>
</evidence>
<dbReference type="Pfam" id="PF00528">
    <property type="entry name" value="BPD_transp_1"/>
    <property type="match status" value="1"/>
</dbReference>
<keyword evidence="3 8" id="KW-0813">Transport</keyword>
<dbReference type="CDD" id="cd06261">
    <property type="entry name" value="TM_PBP2"/>
    <property type="match status" value="1"/>
</dbReference>
<comment type="caution">
    <text evidence="10">The sequence shown here is derived from an EMBL/GenBank/DDBJ whole genome shotgun (WGS) entry which is preliminary data.</text>
</comment>
<dbReference type="SUPFAM" id="SSF161098">
    <property type="entry name" value="MetI-like"/>
    <property type="match status" value="1"/>
</dbReference>
<comment type="similarity">
    <text evidence="2">Belongs to the binding-protein-dependent transport system permease family. CysTW subfamily.</text>
</comment>
<feature type="transmembrane region" description="Helical" evidence="8">
    <location>
        <begin position="98"/>
        <end position="120"/>
    </location>
</feature>
<keyword evidence="5 8" id="KW-0812">Transmembrane</keyword>
<comment type="subcellular location">
    <subcellularLocation>
        <location evidence="1 8">Cell membrane</location>
        <topology evidence="1 8">Multi-pass membrane protein</topology>
    </subcellularLocation>
</comment>
<evidence type="ECO:0000256" key="5">
    <source>
        <dbReference type="ARBA" id="ARBA00022692"/>
    </source>
</evidence>
<dbReference type="GO" id="GO:0005886">
    <property type="term" value="C:plasma membrane"/>
    <property type="evidence" value="ECO:0007669"/>
    <property type="project" value="UniProtKB-SubCell"/>
</dbReference>
<evidence type="ECO:0000259" key="9">
    <source>
        <dbReference type="PROSITE" id="PS50928"/>
    </source>
</evidence>
<dbReference type="InterPro" id="IPR051322">
    <property type="entry name" value="AA_ABC_Transporter_Permease"/>
</dbReference>